<evidence type="ECO:0000313" key="2">
    <source>
        <dbReference type="Proteomes" id="UP001482620"/>
    </source>
</evidence>
<evidence type="ECO:0000313" key="1">
    <source>
        <dbReference type="EMBL" id="MEQ2253362.1"/>
    </source>
</evidence>
<dbReference type="EMBL" id="JAHRIQ010097504">
    <property type="protein sequence ID" value="MEQ2253362.1"/>
    <property type="molecule type" value="Genomic_DNA"/>
</dbReference>
<sequence>NPEHPLHETVLQQQSVFSQRLLQICCKTDSYRRSFLPTAIRIYNGSLKKPTVRVRKLINTDKCMNKPQMNQVSLTCKGELVLCQTVTSFSHRINPCTCLLFTTHILTSKKRESVQLILTEIKT</sequence>
<protein>
    <submittedName>
        <fullName evidence="1">Uncharacterized protein</fullName>
    </submittedName>
</protein>
<keyword evidence="2" id="KW-1185">Reference proteome</keyword>
<comment type="caution">
    <text evidence="1">The sequence shown here is derived from an EMBL/GenBank/DDBJ whole genome shotgun (WGS) entry which is preliminary data.</text>
</comment>
<dbReference type="Proteomes" id="UP001482620">
    <property type="component" value="Unassembled WGS sequence"/>
</dbReference>
<organism evidence="1 2">
    <name type="scientific">Ilyodon furcidens</name>
    <name type="common">goldbreast splitfin</name>
    <dbReference type="NCBI Taxonomy" id="33524"/>
    <lineage>
        <taxon>Eukaryota</taxon>
        <taxon>Metazoa</taxon>
        <taxon>Chordata</taxon>
        <taxon>Craniata</taxon>
        <taxon>Vertebrata</taxon>
        <taxon>Euteleostomi</taxon>
        <taxon>Actinopterygii</taxon>
        <taxon>Neopterygii</taxon>
        <taxon>Teleostei</taxon>
        <taxon>Neoteleostei</taxon>
        <taxon>Acanthomorphata</taxon>
        <taxon>Ovalentaria</taxon>
        <taxon>Atherinomorphae</taxon>
        <taxon>Cyprinodontiformes</taxon>
        <taxon>Goodeidae</taxon>
        <taxon>Ilyodon</taxon>
    </lineage>
</organism>
<proteinExistence type="predicted"/>
<feature type="non-terminal residue" evidence="1">
    <location>
        <position position="1"/>
    </location>
</feature>
<name>A0ABV0V9D0_9TELE</name>
<reference evidence="1 2" key="1">
    <citation type="submission" date="2021-06" db="EMBL/GenBank/DDBJ databases">
        <authorList>
            <person name="Palmer J.M."/>
        </authorList>
    </citation>
    <scope>NUCLEOTIDE SEQUENCE [LARGE SCALE GENOMIC DNA]</scope>
    <source>
        <strain evidence="2">if_2019</strain>
        <tissue evidence="1">Muscle</tissue>
    </source>
</reference>
<accession>A0ABV0V9D0</accession>
<gene>
    <name evidence="1" type="ORF">ILYODFUR_031282</name>
</gene>